<dbReference type="Gene3D" id="2.10.25.10">
    <property type="entry name" value="Laminin"/>
    <property type="match status" value="2"/>
</dbReference>
<evidence type="ECO:0000259" key="9">
    <source>
        <dbReference type="SMART" id="SM00181"/>
    </source>
</evidence>
<dbReference type="InterPro" id="IPR001881">
    <property type="entry name" value="EGF-like_Ca-bd_dom"/>
</dbReference>
<dbReference type="GO" id="GO:0005509">
    <property type="term" value="F:calcium ion binding"/>
    <property type="evidence" value="ECO:0007669"/>
    <property type="project" value="InterPro"/>
</dbReference>
<dbReference type="InterPro" id="IPR026823">
    <property type="entry name" value="cEGF"/>
</dbReference>
<dbReference type="SMART" id="SM00181">
    <property type="entry name" value="EGF"/>
    <property type="match status" value="2"/>
</dbReference>
<dbReference type="Proteomes" id="UP000281553">
    <property type="component" value="Unassembled WGS sequence"/>
</dbReference>
<dbReference type="OrthoDB" id="6286622at2759"/>
<evidence type="ECO:0000256" key="3">
    <source>
        <dbReference type="ARBA" id="ARBA00022536"/>
    </source>
</evidence>
<accession>A0A3P7LCH4</accession>
<keyword evidence="7" id="KW-0325">Glycoprotein</keyword>
<keyword evidence="4" id="KW-0732">Signal</keyword>
<name>A0A3P7LCH4_DIBLA</name>
<protein>
    <recommendedName>
        <fullName evidence="12">EGF-like domain-containing protein</fullName>
    </recommendedName>
</protein>
<reference evidence="10 11" key="1">
    <citation type="submission" date="2018-11" db="EMBL/GenBank/DDBJ databases">
        <authorList>
            <consortium name="Pathogen Informatics"/>
        </authorList>
    </citation>
    <scope>NUCLEOTIDE SEQUENCE [LARGE SCALE GENOMIC DNA]</scope>
</reference>
<feature type="domain" description="EGF-like" evidence="9">
    <location>
        <begin position="10"/>
        <end position="47"/>
    </location>
</feature>
<evidence type="ECO:0000256" key="4">
    <source>
        <dbReference type="ARBA" id="ARBA00022729"/>
    </source>
</evidence>
<evidence type="ECO:0000313" key="11">
    <source>
        <dbReference type="Proteomes" id="UP000281553"/>
    </source>
</evidence>
<evidence type="ECO:0000256" key="2">
    <source>
        <dbReference type="ARBA" id="ARBA00022525"/>
    </source>
</evidence>
<keyword evidence="2" id="KW-0964">Secreted</keyword>
<evidence type="ECO:0000256" key="7">
    <source>
        <dbReference type="ARBA" id="ARBA00023180"/>
    </source>
</evidence>
<evidence type="ECO:0000256" key="5">
    <source>
        <dbReference type="ARBA" id="ARBA00022737"/>
    </source>
</evidence>
<evidence type="ECO:0000313" key="10">
    <source>
        <dbReference type="EMBL" id="VDN14755.1"/>
    </source>
</evidence>
<feature type="domain" description="EGF-like calcium-binding" evidence="8">
    <location>
        <begin position="48"/>
        <end position="91"/>
    </location>
</feature>
<evidence type="ECO:0000259" key="8">
    <source>
        <dbReference type="SMART" id="SM00179"/>
    </source>
</evidence>
<dbReference type="EMBL" id="UYRU01060285">
    <property type="protein sequence ID" value="VDN14755.1"/>
    <property type="molecule type" value="Genomic_DNA"/>
</dbReference>
<gene>
    <name evidence="10" type="ORF">DILT_LOCUS10586</name>
</gene>
<dbReference type="InterPro" id="IPR018097">
    <property type="entry name" value="EGF_Ca-bd_CS"/>
</dbReference>
<dbReference type="PROSITE" id="PS01187">
    <property type="entry name" value="EGF_CA"/>
    <property type="match status" value="1"/>
</dbReference>
<dbReference type="GO" id="GO:0005576">
    <property type="term" value="C:extracellular region"/>
    <property type="evidence" value="ECO:0007669"/>
    <property type="project" value="UniProtKB-SubCell"/>
</dbReference>
<organism evidence="10 11">
    <name type="scientific">Dibothriocephalus latus</name>
    <name type="common">Fish tapeworm</name>
    <name type="synonym">Diphyllobothrium latum</name>
    <dbReference type="NCBI Taxonomy" id="60516"/>
    <lineage>
        <taxon>Eukaryota</taxon>
        <taxon>Metazoa</taxon>
        <taxon>Spiralia</taxon>
        <taxon>Lophotrochozoa</taxon>
        <taxon>Platyhelminthes</taxon>
        <taxon>Cestoda</taxon>
        <taxon>Eucestoda</taxon>
        <taxon>Diphyllobothriidea</taxon>
        <taxon>Diphyllobothriidae</taxon>
        <taxon>Dibothriocephalus</taxon>
    </lineage>
</organism>
<dbReference type="InterPro" id="IPR000742">
    <property type="entry name" value="EGF"/>
</dbReference>
<dbReference type="SMART" id="SM00179">
    <property type="entry name" value="EGF_CA"/>
    <property type="match status" value="2"/>
</dbReference>
<evidence type="ECO:0008006" key="12">
    <source>
        <dbReference type="Google" id="ProtNLM"/>
    </source>
</evidence>
<proteinExistence type="predicted"/>
<dbReference type="FunFam" id="2.10.25.10:FF:000005">
    <property type="entry name" value="Fibrillin 2"/>
    <property type="match status" value="1"/>
</dbReference>
<sequence>MFSVSSDVDECRNGNGGCEGECCNMPGGHYCRCPPGFRLSEDQRRCLDIDECQEQSDGCAYGCENLPGGFRCYCPPGMLLAEDKLSCTTCELTY</sequence>
<dbReference type="InterPro" id="IPR052080">
    <property type="entry name" value="vWF_C/EGF_Fibrillin"/>
</dbReference>
<evidence type="ECO:0000256" key="1">
    <source>
        <dbReference type="ARBA" id="ARBA00004613"/>
    </source>
</evidence>
<keyword evidence="6" id="KW-1015">Disulfide bond</keyword>
<dbReference type="PANTHER" id="PTHR47333">
    <property type="entry name" value="VON WILLEBRAND FACTOR C AND EGF DOMAIN-CONTAINING PROTEIN"/>
    <property type="match status" value="1"/>
</dbReference>
<keyword evidence="3" id="KW-0245">EGF-like domain</keyword>
<dbReference type="AlphaFoldDB" id="A0A3P7LCH4"/>
<dbReference type="PANTHER" id="PTHR47333:SF4">
    <property type="entry name" value="EGF-LIKE DOMAIN-CONTAINING PROTEIN"/>
    <property type="match status" value="1"/>
</dbReference>
<evidence type="ECO:0000256" key="6">
    <source>
        <dbReference type="ARBA" id="ARBA00023157"/>
    </source>
</evidence>
<keyword evidence="11" id="KW-1185">Reference proteome</keyword>
<feature type="domain" description="EGF-like" evidence="9">
    <location>
        <begin position="51"/>
        <end position="91"/>
    </location>
</feature>
<comment type="subcellular location">
    <subcellularLocation>
        <location evidence="1">Secreted</location>
    </subcellularLocation>
</comment>
<feature type="domain" description="EGF-like calcium-binding" evidence="8">
    <location>
        <begin position="7"/>
        <end position="47"/>
    </location>
</feature>
<dbReference type="Pfam" id="PF12662">
    <property type="entry name" value="cEGF"/>
    <property type="match status" value="1"/>
</dbReference>
<dbReference type="SUPFAM" id="SSF57196">
    <property type="entry name" value="EGF/Laminin"/>
    <property type="match status" value="2"/>
</dbReference>
<keyword evidence="5" id="KW-0677">Repeat</keyword>